<feature type="region of interest" description="Disordered" evidence="1">
    <location>
        <begin position="25"/>
        <end position="44"/>
    </location>
</feature>
<evidence type="ECO:0000256" key="1">
    <source>
        <dbReference type="SAM" id="MobiDB-lite"/>
    </source>
</evidence>
<evidence type="ECO:0000313" key="2">
    <source>
        <dbReference type="Proteomes" id="UP000046392"/>
    </source>
</evidence>
<protein>
    <submittedName>
        <fullName evidence="3">Leucine-rich repeat domain-containing protein</fullName>
    </submittedName>
</protein>
<dbReference type="WBParaSite" id="SPAL_0000576300.1">
    <property type="protein sequence ID" value="SPAL_0000576300.1"/>
    <property type="gene ID" value="SPAL_0000576300"/>
</dbReference>
<sequence length="197" mass="22634">MSDKDLLNKQLSEIFKSNVDKINPELKSQNAHDDKKEIKKTRTERTSLSEVKKAVKKLFSFETLVKAMHCGEVPALLAEHSLQGVPHREISVERMSAEFLWLNSMPAGREMLKHFPALKGVAYSDCNFLKKVIISSRIRILICFNKKCKCNFRNVFGKRKRPYIITCPNTCQGGPAMLAYAELTDIWRLGQWTQIFN</sequence>
<evidence type="ECO:0000313" key="3">
    <source>
        <dbReference type="WBParaSite" id="SPAL_0000576300.1"/>
    </source>
</evidence>
<organism evidence="2 3">
    <name type="scientific">Strongyloides papillosus</name>
    <name type="common">Intestinal threadworm</name>
    <dbReference type="NCBI Taxonomy" id="174720"/>
    <lineage>
        <taxon>Eukaryota</taxon>
        <taxon>Metazoa</taxon>
        <taxon>Ecdysozoa</taxon>
        <taxon>Nematoda</taxon>
        <taxon>Chromadorea</taxon>
        <taxon>Rhabditida</taxon>
        <taxon>Tylenchina</taxon>
        <taxon>Panagrolaimomorpha</taxon>
        <taxon>Strongyloidoidea</taxon>
        <taxon>Strongyloididae</taxon>
        <taxon>Strongyloides</taxon>
    </lineage>
</organism>
<keyword evidence="2" id="KW-1185">Reference proteome</keyword>
<name>A0A0N5BIH9_STREA</name>
<dbReference type="AlphaFoldDB" id="A0A0N5BIH9"/>
<dbReference type="Proteomes" id="UP000046392">
    <property type="component" value="Unplaced"/>
</dbReference>
<reference evidence="3" key="1">
    <citation type="submission" date="2017-02" db="UniProtKB">
        <authorList>
            <consortium name="WormBaseParasite"/>
        </authorList>
    </citation>
    <scope>IDENTIFICATION</scope>
</reference>
<accession>A0A0N5BIH9</accession>
<proteinExistence type="predicted"/>